<dbReference type="InterPro" id="IPR016066">
    <property type="entry name" value="A-D-PHexomutase_CS"/>
</dbReference>
<evidence type="ECO:0000256" key="6">
    <source>
        <dbReference type="ARBA" id="ARBA00012728"/>
    </source>
</evidence>
<comment type="catalytic activity">
    <reaction evidence="1">
        <text>alpha-D-glucose 1-phosphate = alpha-D-glucose 6-phosphate</text>
        <dbReference type="Rhea" id="RHEA:23536"/>
        <dbReference type="ChEBI" id="CHEBI:58225"/>
        <dbReference type="ChEBI" id="CHEBI:58601"/>
        <dbReference type="EC" id="5.4.2.2"/>
    </reaction>
</comment>
<dbReference type="InterPro" id="IPR016055">
    <property type="entry name" value="A-D-PHexomutase_a/b/a-I/II/III"/>
</dbReference>
<dbReference type="Pfam" id="PF02878">
    <property type="entry name" value="PGM_PMM_I"/>
    <property type="match status" value="1"/>
</dbReference>
<dbReference type="EC" id="5.4.2.2" evidence="6"/>
<evidence type="ECO:0000256" key="4">
    <source>
        <dbReference type="ARBA" id="ARBA00005189"/>
    </source>
</evidence>
<dbReference type="InterPro" id="IPR036900">
    <property type="entry name" value="A-D-PHexomutase_C_sf"/>
</dbReference>
<comment type="pathway">
    <text evidence="4">Lipid metabolism.</text>
</comment>
<comment type="similarity">
    <text evidence="5 14">Belongs to the phosphohexose mutase family.</text>
</comment>
<dbReference type="PROSITE" id="PS00710">
    <property type="entry name" value="PGM_PMM"/>
    <property type="match status" value="1"/>
</dbReference>
<feature type="domain" description="Alpha-D-phosphohexomutase alpha/beta/alpha" evidence="16">
    <location>
        <begin position="43"/>
        <end position="181"/>
    </location>
</feature>
<evidence type="ECO:0000259" key="16">
    <source>
        <dbReference type="Pfam" id="PF02878"/>
    </source>
</evidence>
<dbReference type="InterPro" id="IPR005846">
    <property type="entry name" value="A-D-PHexomutase_a/b/a-III"/>
</dbReference>
<evidence type="ECO:0000256" key="14">
    <source>
        <dbReference type="RuleBase" id="RU004326"/>
    </source>
</evidence>
<dbReference type="SUPFAM" id="SSF55957">
    <property type="entry name" value="Phosphoglucomutase, C-terminal domain"/>
    <property type="match status" value="1"/>
</dbReference>
<dbReference type="InterPro" id="IPR005843">
    <property type="entry name" value="A-D-PHexomutase_C"/>
</dbReference>
<dbReference type="GO" id="GO:0008973">
    <property type="term" value="F:phosphopentomutase activity"/>
    <property type="evidence" value="ECO:0007669"/>
    <property type="project" value="TreeGrafter"/>
</dbReference>
<evidence type="ECO:0000256" key="2">
    <source>
        <dbReference type="ARBA" id="ARBA00001946"/>
    </source>
</evidence>
<dbReference type="InterPro" id="IPR005844">
    <property type="entry name" value="A-D-PHexomutase_a/b/a-I"/>
</dbReference>
<comment type="cofactor">
    <cofactor evidence="2">
        <name>Mg(2+)</name>
        <dbReference type="ChEBI" id="CHEBI:18420"/>
    </cofactor>
</comment>
<evidence type="ECO:0000259" key="15">
    <source>
        <dbReference type="Pfam" id="PF00408"/>
    </source>
</evidence>
<comment type="pathway">
    <text evidence="3">Glycolipid metabolism; diglucosyl-diacylglycerol biosynthesis.</text>
</comment>
<evidence type="ECO:0000256" key="8">
    <source>
        <dbReference type="ARBA" id="ARBA00022723"/>
    </source>
</evidence>
<accession>A0A9D1S478</accession>
<evidence type="ECO:0000256" key="7">
    <source>
        <dbReference type="ARBA" id="ARBA00022553"/>
    </source>
</evidence>
<reference evidence="19" key="1">
    <citation type="submission" date="2020-10" db="EMBL/GenBank/DDBJ databases">
        <authorList>
            <person name="Gilroy R."/>
        </authorList>
    </citation>
    <scope>NUCLEOTIDE SEQUENCE</scope>
    <source>
        <strain evidence="19">ChiSxjej2B14-8506</strain>
    </source>
</reference>
<dbReference type="InterPro" id="IPR005841">
    <property type="entry name" value="Alpha-D-phosphohexomutase_SF"/>
</dbReference>
<dbReference type="CDD" id="cd05799">
    <property type="entry name" value="PGM2"/>
    <property type="match status" value="1"/>
</dbReference>
<dbReference type="Pfam" id="PF00408">
    <property type="entry name" value="PGM_PMM_IV"/>
    <property type="match status" value="1"/>
</dbReference>
<dbReference type="InterPro" id="IPR005845">
    <property type="entry name" value="A-D-PHexomutase_a/b/a-II"/>
</dbReference>
<comment type="caution">
    <text evidence="19">The sequence shown here is derived from an EMBL/GenBank/DDBJ whole genome shotgun (WGS) entry which is preliminary data.</text>
</comment>
<evidence type="ECO:0000256" key="11">
    <source>
        <dbReference type="ARBA" id="ARBA00039995"/>
    </source>
</evidence>
<keyword evidence="7" id="KW-0597">Phosphoprotein</keyword>
<dbReference type="SUPFAM" id="SSF53738">
    <property type="entry name" value="Phosphoglucomutase, first 3 domains"/>
    <property type="match status" value="3"/>
</dbReference>
<proteinExistence type="inferred from homology"/>
<dbReference type="Proteomes" id="UP000824123">
    <property type="component" value="Unassembled WGS sequence"/>
</dbReference>
<evidence type="ECO:0000313" key="20">
    <source>
        <dbReference type="Proteomes" id="UP000824123"/>
    </source>
</evidence>
<dbReference type="AlphaFoldDB" id="A0A9D1S478"/>
<evidence type="ECO:0000259" key="18">
    <source>
        <dbReference type="Pfam" id="PF02880"/>
    </source>
</evidence>
<dbReference type="PANTHER" id="PTHR45745:SF1">
    <property type="entry name" value="PHOSPHOGLUCOMUTASE 2B-RELATED"/>
    <property type="match status" value="1"/>
</dbReference>
<dbReference type="GO" id="GO:0005975">
    <property type="term" value="P:carbohydrate metabolic process"/>
    <property type="evidence" value="ECO:0007669"/>
    <property type="project" value="InterPro"/>
</dbReference>
<keyword evidence="10" id="KW-0413">Isomerase</keyword>
<dbReference type="GO" id="GO:0000287">
    <property type="term" value="F:magnesium ion binding"/>
    <property type="evidence" value="ECO:0007669"/>
    <property type="project" value="InterPro"/>
</dbReference>
<dbReference type="GO" id="GO:0006166">
    <property type="term" value="P:purine ribonucleoside salvage"/>
    <property type="evidence" value="ECO:0007669"/>
    <property type="project" value="TreeGrafter"/>
</dbReference>
<evidence type="ECO:0000256" key="10">
    <source>
        <dbReference type="ARBA" id="ARBA00023235"/>
    </source>
</evidence>
<dbReference type="EMBL" id="DVNK01000025">
    <property type="protein sequence ID" value="HIU46266.1"/>
    <property type="molecule type" value="Genomic_DNA"/>
</dbReference>
<sequence>MNYMDQYRKWLNADEFDAATVAELKALEGNDKEIEDRFYTELEFGTAGMRGVIGAGLNRMNVYNVRRATLGLADYINRDPEYARRGVAIAYDSRRFSTEFAEQAALVLCAQGVKAYLFESLRPVPVLSYAVRKLGAIAGIVITASHNPPQYNGYKVYWEDGGQMPPERAGEVLELIRARDFAQAQPMDRQQALDSGLLTIIGKEIDDPYIEMVKSLCVQPELMRKIGPEIKIVYTPLHGSGNIPVRRVLREIGFTDVRVVPEQELPDPNFSTVRVPNPEDPAAFTMALKLADEVGADLVFGTDPDCDRVGIAVRDGEGATHILTGNQTGCLLLDYVLSRRQAMGKLPANGAAVKSIVSTEMARAICKHYGVAMIDVLTGFKFIAEQIQHFEETGEHTFLFGFEESYGYLSGTQVRDKDGVNASMLIAETAAWYKTQGMTLYDALQSLFKKYGYYGEKVTSFALAGKDGLAKMRELMTRLREQPPREFAGIKVTAVRDYKKSERVADGAVEALTLPKSDVLYYEMEGGRWICVRPSGTEPKVKLYVNSVSGDAATTASELEAMSSAAVKLLDSLL</sequence>
<feature type="domain" description="Alpha-D-phosphohexomutase C-terminal" evidence="15">
    <location>
        <begin position="501"/>
        <end position="554"/>
    </location>
</feature>
<evidence type="ECO:0000256" key="12">
    <source>
        <dbReference type="ARBA" id="ARBA00041398"/>
    </source>
</evidence>
<dbReference type="PRINTS" id="PR00509">
    <property type="entry name" value="PGMPMM"/>
</dbReference>
<dbReference type="Pfam" id="PF02880">
    <property type="entry name" value="PGM_PMM_III"/>
    <property type="match status" value="1"/>
</dbReference>
<gene>
    <name evidence="19" type="ORF">IAC59_03290</name>
</gene>
<dbReference type="Pfam" id="PF02879">
    <property type="entry name" value="PGM_PMM_II"/>
    <property type="match status" value="1"/>
</dbReference>
<organism evidence="19 20">
    <name type="scientific">Candidatus Fimadaptatus faecigallinarum</name>
    <dbReference type="NCBI Taxonomy" id="2840814"/>
    <lineage>
        <taxon>Bacteria</taxon>
        <taxon>Bacillati</taxon>
        <taxon>Bacillota</taxon>
        <taxon>Clostridia</taxon>
        <taxon>Eubacteriales</taxon>
        <taxon>Candidatus Fimadaptatus</taxon>
    </lineage>
</organism>
<evidence type="ECO:0000256" key="13">
    <source>
        <dbReference type="ARBA" id="ARBA00041467"/>
    </source>
</evidence>
<dbReference type="PANTHER" id="PTHR45745">
    <property type="entry name" value="PHOSPHOMANNOMUTASE 45A"/>
    <property type="match status" value="1"/>
</dbReference>
<evidence type="ECO:0000256" key="5">
    <source>
        <dbReference type="ARBA" id="ARBA00010231"/>
    </source>
</evidence>
<protein>
    <recommendedName>
        <fullName evidence="11">Phosphoglucomutase</fullName>
        <ecNumber evidence="6">5.4.2.2</ecNumber>
    </recommendedName>
    <alternativeName>
        <fullName evidence="13">Alpha-phosphoglucomutase</fullName>
    </alternativeName>
    <alternativeName>
        <fullName evidence="12">Glucose phosphomutase</fullName>
    </alternativeName>
</protein>
<name>A0A9D1S478_9FIRM</name>
<feature type="domain" description="Alpha-D-phosphohexomutase alpha/beta/alpha" evidence="18">
    <location>
        <begin position="325"/>
        <end position="451"/>
    </location>
</feature>
<evidence type="ECO:0000256" key="1">
    <source>
        <dbReference type="ARBA" id="ARBA00000443"/>
    </source>
</evidence>
<evidence type="ECO:0000313" key="19">
    <source>
        <dbReference type="EMBL" id="HIU46266.1"/>
    </source>
</evidence>
<reference evidence="19" key="2">
    <citation type="journal article" date="2021" name="PeerJ">
        <title>Extensive microbial diversity within the chicken gut microbiome revealed by metagenomics and culture.</title>
        <authorList>
            <person name="Gilroy R."/>
            <person name="Ravi A."/>
            <person name="Getino M."/>
            <person name="Pursley I."/>
            <person name="Horton D.L."/>
            <person name="Alikhan N.F."/>
            <person name="Baker D."/>
            <person name="Gharbi K."/>
            <person name="Hall N."/>
            <person name="Watson M."/>
            <person name="Adriaenssens E.M."/>
            <person name="Foster-Nyarko E."/>
            <person name="Jarju S."/>
            <person name="Secka A."/>
            <person name="Antonio M."/>
            <person name="Oren A."/>
            <person name="Chaudhuri R.R."/>
            <person name="La Ragione R."/>
            <person name="Hildebrand F."/>
            <person name="Pallen M.J."/>
        </authorList>
    </citation>
    <scope>NUCLEOTIDE SEQUENCE</scope>
    <source>
        <strain evidence="19">ChiSxjej2B14-8506</strain>
    </source>
</reference>
<evidence type="ECO:0000256" key="3">
    <source>
        <dbReference type="ARBA" id="ARBA00005164"/>
    </source>
</evidence>
<keyword evidence="8 14" id="KW-0479">Metal-binding</keyword>
<feature type="domain" description="Alpha-D-phosphohexomutase alpha/beta/alpha" evidence="17">
    <location>
        <begin position="208"/>
        <end position="316"/>
    </location>
</feature>
<dbReference type="Gene3D" id="3.40.120.10">
    <property type="entry name" value="Alpha-D-Glucose-1,6-Bisphosphate, subunit A, domain 3"/>
    <property type="match status" value="3"/>
</dbReference>
<dbReference type="GO" id="GO:0004614">
    <property type="term" value="F:phosphoglucomutase activity"/>
    <property type="evidence" value="ECO:0007669"/>
    <property type="project" value="UniProtKB-EC"/>
</dbReference>
<evidence type="ECO:0000259" key="17">
    <source>
        <dbReference type="Pfam" id="PF02879"/>
    </source>
</evidence>
<dbReference type="Gene3D" id="3.30.310.50">
    <property type="entry name" value="Alpha-D-phosphohexomutase, C-terminal domain"/>
    <property type="match status" value="1"/>
</dbReference>
<evidence type="ECO:0000256" key="9">
    <source>
        <dbReference type="ARBA" id="ARBA00022842"/>
    </source>
</evidence>
<keyword evidence="9 14" id="KW-0460">Magnesium</keyword>